<dbReference type="Gene3D" id="3.30.420.40">
    <property type="match status" value="2"/>
</dbReference>
<dbReference type="RefSeq" id="WP_050006796.1">
    <property type="nucleotide sequence ID" value="NZ_JAQEUX010000156.1"/>
</dbReference>
<dbReference type="InterPro" id="IPR000600">
    <property type="entry name" value="ROK"/>
</dbReference>
<protein>
    <submittedName>
        <fullName evidence="2">ROK family transcriptional regulator</fullName>
    </submittedName>
</protein>
<dbReference type="GeneID" id="42858766"/>
<keyword evidence="3" id="KW-1185">Reference proteome</keyword>
<evidence type="ECO:0000313" key="2">
    <source>
        <dbReference type="EMBL" id="KJF38148.1"/>
    </source>
</evidence>
<dbReference type="PATRIC" id="fig|1550024.3.peg.4550"/>
<dbReference type="InterPro" id="IPR043129">
    <property type="entry name" value="ATPase_NBD"/>
</dbReference>
<evidence type="ECO:0000313" key="3">
    <source>
        <dbReference type="Proteomes" id="UP000032483"/>
    </source>
</evidence>
<dbReference type="SUPFAM" id="SSF53067">
    <property type="entry name" value="Actin-like ATPase domain"/>
    <property type="match status" value="1"/>
</dbReference>
<accession>A0A0D8IX70</accession>
<name>A0A0D8IX70_9FIRM</name>
<gene>
    <name evidence="2" type="ORF">TQ39_19805</name>
</gene>
<dbReference type="PANTHER" id="PTHR18964:SF149">
    <property type="entry name" value="BIFUNCTIONAL UDP-N-ACETYLGLUCOSAMINE 2-EPIMERASE_N-ACETYLMANNOSAMINE KINASE"/>
    <property type="match status" value="1"/>
</dbReference>
<comment type="caution">
    <text evidence="2">The sequence shown here is derived from an EMBL/GenBank/DDBJ whole genome shotgun (WGS) entry which is preliminary data.</text>
</comment>
<organism evidence="2 3">
    <name type="scientific">Ruthenibacterium lactatiformans</name>
    <dbReference type="NCBI Taxonomy" id="1550024"/>
    <lineage>
        <taxon>Bacteria</taxon>
        <taxon>Bacillati</taxon>
        <taxon>Bacillota</taxon>
        <taxon>Clostridia</taxon>
        <taxon>Eubacteriales</taxon>
        <taxon>Oscillospiraceae</taxon>
        <taxon>Ruthenibacterium</taxon>
    </lineage>
</organism>
<comment type="similarity">
    <text evidence="1">Belongs to the ROK (NagC/XylR) family.</text>
</comment>
<proteinExistence type="inferred from homology"/>
<dbReference type="Pfam" id="PF00480">
    <property type="entry name" value="ROK"/>
    <property type="match status" value="1"/>
</dbReference>
<dbReference type="PANTHER" id="PTHR18964">
    <property type="entry name" value="ROK (REPRESSOR, ORF, KINASE) FAMILY"/>
    <property type="match status" value="1"/>
</dbReference>
<reference evidence="2" key="1">
    <citation type="submission" date="2015-02" db="EMBL/GenBank/DDBJ databases">
        <title>A novel member of the family Ruminococcaceae isolated from human feces.</title>
        <authorList>
            <person name="Shkoporov A.N."/>
            <person name="Chaplin A.V."/>
            <person name="Motuzova O.V."/>
            <person name="Kafarskaia L.I."/>
            <person name="Khokhlova E.V."/>
            <person name="Efimov B.A."/>
        </authorList>
    </citation>
    <scope>NUCLEOTIDE SEQUENCE [LARGE SCALE GENOMIC DNA]</scope>
    <source>
        <strain evidence="2">585-1</strain>
    </source>
</reference>
<evidence type="ECO:0000256" key="1">
    <source>
        <dbReference type="ARBA" id="ARBA00006479"/>
    </source>
</evidence>
<sequence>MKISCIDIGGTYIKSGVLEDGVLTGVEETPTDGGGGARAMLSRVAQLVRQTPGVERVGVSTAGEVDARTGVIRLSDNIPGYTGLNPRQILEGELGLPVAVENDVNAAAAGEFAFGAARDEQDFLMVSYGTGVGGAVYIGGRLYRGRAGSAGEFGGLVTHPEAVDPARQGTGSYERYASTSALVARVTALYPALTTGRDIFAHLNDPTIKKEVDAWIREVACGIISLIHAFDPALVVLGGGIMGEPYILSQLERMAAPMVKPSFRGCRVVPAALGNNAGLMGAGYLAANIGSGWHPPRSGRTV</sequence>
<dbReference type="EMBL" id="JXXK01000082">
    <property type="protein sequence ID" value="KJF38148.1"/>
    <property type="molecule type" value="Genomic_DNA"/>
</dbReference>
<dbReference type="AlphaFoldDB" id="A0A0D8IX70"/>
<dbReference type="Proteomes" id="UP000032483">
    <property type="component" value="Unassembled WGS sequence"/>
</dbReference>